<dbReference type="AlphaFoldDB" id="A0AAV4WK29"/>
<dbReference type="EMBL" id="BPLR01016161">
    <property type="protein sequence ID" value="GIY81750.1"/>
    <property type="molecule type" value="Genomic_DNA"/>
</dbReference>
<name>A0AAV4WK29_CAEEX</name>
<comment type="caution">
    <text evidence="1">The sequence shown here is derived from an EMBL/GenBank/DDBJ whole genome shotgun (WGS) entry which is preliminary data.</text>
</comment>
<gene>
    <name evidence="1" type="ORF">CEXT_670401</name>
</gene>
<proteinExistence type="predicted"/>
<accession>A0AAV4WK29</accession>
<organism evidence="1 2">
    <name type="scientific">Caerostris extrusa</name>
    <name type="common">Bark spider</name>
    <name type="synonym">Caerostris bankana</name>
    <dbReference type="NCBI Taxonomy" id="172846"/>
    <lineage>
        <taxon>Eukaryota</taxon>
        <taxon>Metazoa</taxon>
        <taxon>Ecdysozoa</taxon>
        <taxon>Arthropoda</taxon>
        <taxon>Chelicerata</taxon>
        <taxon>Arachnida</taxon>
        <taxon>Araneae</taxon>
        <taxon>Araneomorphae</taxon>
        <taxon>Entelegynae</taxon>
        <taxon>Araneoidea</taxon>
        <taxon>Araneidae</taxon>
        <taxon>Caerostris</taxon>
    </lineage>
</organism>
<reference evidence="1 2" key="1">
    <citation type="submission" date="2021-06" db="EMBL/GenBank/DDBJ databases">
        <title>Caerostris extrusa draft genome.</title>
        <authorList>
            <person name="Kono N."/>
            <person name="Arakawa K."/>
        </authorList>
    </citation>
    <scope>NUCLEOTIDE SEQUENCE [LARGE SCALE GENOMIC DNA]</scope>
</reference>
<dbReference type="Proteomes" id="UP001054945">
    <property type="component" value="Unassembled WGS sequence"/>
</dbReference>
<evidence type="ECO:0000313" key="1">
    <source>
        <dbReference type="EMBL" id="GIY81750.1"/>
    </source>
</evidence>
<sequence length="126" mass="14679">MYKLFVPSAFMERKRKFRRKEHSAESFSDENRNGQEAVWRMEVKVLKLLRGSGTKRCDTALSRGMSIALIIQLKTLLDWLPLVGFSYITIKSVLFEMRRTDIPHRGRMCEIVGCLRLTVLKCLHCS</sequence>
<keyword evidence="2" id="KW-1185">Reference proteome</keyword>
<protein>
    <submittedName>
        <fullName evidence="1">Uncharacterized protein</fullName>
    </submittedName>
</protein>
<evidence type="ECO:0000313" key="2">
    <source>
        <dbReference type="Proteomes" id="UP001054945"/>
    </source>
</evidence>